<keyword evidence="1" id="KW-1133">Transmembrane helix</keyword>
<evidence type="ECO:0000313" key="2">
    <source>
        <dbReference type="EMBL" id="KAG7085335.1"/>
    </source>
</evidence>
<dbReference type="OrthoDB" id="3265563at2759"/>
<keyword evidence="1" id="KW-0812">Transmembrane</keyword>
<keyword evidence="1" id="KW-0472">Membrane</keyword>
<dbReference type="EMBL" id="CM032191">
    <property type="protein sequence ID" value="KAG7085335.1"/>
    <property type="molecule type" value="Genomic_DNA"/>
</dbReference>
<reference evidence="2" key="1">
    <citation type="journal article" date="2021" name="Genome Biol. Evol.">
        <title>The assembled and annotated genome of the fairy-ring fungus Marasmius oreades.</title>
        <authorList>
            <person name="Hiltunen M."/>
            <person name="Ament-Velasquez S.L."/>
            <person name="Johannesson H."/>
        </authorList>
    </citation>
    <scope>NUCLEOTIDE SEQUENCE</scope>
    <source>
        <strain evidence="2">03SP1</strain>
    </source>
</reference>
<dbReference type="KEGG" id="more:E1B28_002901"/>
<feature type="transmembrane region" description="Helical" evidence="1">
    <location>
        <begin position="56"/>
        <end position="80"/>
    </location>
</feature>
<evidence type="ECO:0000313" key="3">
    <source>
        <dbReference type="Proteomes" id="UP001049176"/>
    </source>
</evidence>
<gene>
    <name evidence="2" type="ORF">E1B28_002901</name>
</gene>
<proteinExistence type="predicted"/>
<keyword evidence="3" id="KW-1185">Reference proteome</keyword>
<dbReference type="Proteomes" id="UP001049176">
    <property type="component" value="Chromosome 11"/>
</dbReference>
<organism evidence="2 3">
    <name type="scientific">Marasmius oreades</name>
    <name type="common">fairy-ring Marasmius</name>
    <dbReference type="NCBI Taxonomy" id="181124"/>
    <lineage>
        <taxon>Eukaryota</taxon>
        <taxon>Fungi</taxon>
        <taxon>Dikarya</taxon>
        <taxon>Basidiomycota</taxon>
        <taxon>Agaricomycotina</taxon>
        <taxon>Agaricomycetes</taxon>
        <taxon>Agaricomycetidae</taxon>
        <taxon>Agaricales</taxon>
        <taxon>Marasmiineae</taxon>
        <taxon>Marasmiaceae</taxon>
        <taxon>Marasmius</taxon>
    </lineage>
</organism>
<evidence type="ECO:0000256" key="1">
    <source>
        <dbReference type="SAM" id="Phobius"/>
    </source>
</evidence>
<dbReference type="AlphaFoldDB" id="A0A9P7RKD1"/>
<feature type="transmembrane region" description="Helical" evidence="1">
    <location>
        <begin position="20"/>
        <end position="44"/>
    </location>
</feature>
<feature type="transmembrane region" description="Helical" evidence="1">
    <location>
        <begin position="105"/>
        <end position="124"/>
    </location>
</feature>
<dbReference type="GeneID" id="66071977"/>
<feature type="transmembrane region" description="Helical" evidence="1">
    <location>
        <begin position="174"/>
        <end position="196"/>
    </location>
</feature>
<sequence length="309" mass="33913">MSLPEVEGLSSSDVIESTMIPPMISLIFYGGYIVLYGICIHVIVKQRRTNYIINDIIITILFNVVTGGLVSIMVNCFLQAKCDLAQSPIHECQVLDHSELEGTMFTTQVTIVIANIITDGILIWRCYLIWNQKWSIIAPLIFICVANNGALSVGFFFVPSAIVVVSHTQITMEGIFFISFVMGGILTNVSLTLLIAGRIIYISHGIKNFSTSSAQKMYQTIISATLESGLLYPFILVLYGSVTISHHLSKDAQTERQLFVAAGVLYSVLLPVMGIASTLIIVRIMLGIAVEDKKSIRDTALVEIGEQSV</sequence>
<accession>A0A9P7RKD1</accession>
<dbReference type="RefSeq" id="XP_043001806.1">
    <property type="nucleotide sequence ID" value="XM_043159852.1"/>
</dbReference>
<protein>
    <submittedName>
        <fullName evidence="2">Uncharacterized protein</fullName>
    </submittedName>
</protein>
<feature type="transmembrane region" description="Helical" evidence="1">
    <location>
        <begin position="259"/>
        <end position="286"/>
    </location>
</feature>
<feature type="transmembrane region" description="Helical" evidence="1">
    <location>
        <begin position="217"/>
        <end position="239"/>
    </location>
</feature>
<name>A0A9P7RKD1_9AGAR</name>
<feature type="transmembrane region" description="Helical" evidence="1">
    <location>
        <begin position="136"/>
        <end position="162"/>
    </location>
</feature>
<comment type="caution">
    <text evidence="2">The sequence shown here is derived from an EMBL/GenBank/DDBJ whole genome shotgun (WGS) entry which is preliminary data.</text>
</comment>